<feature type="domain" description="GGDEF" evidence="5">
    <location>
        <begin position="200"/>
        <end position="336"/>
    </location>
</feature>
<dbReference type="GO" id="GO:1902201">
    <property type="term" value="P:negative regulation of bacterial-type flagellum-dependent cell motility"/>
    <property type="evidence" value="ECO:0007669"/>
    <property type="project" value="TreeGrafter"/>
</dbReference>
<dbReference type="FunFam" id="3.30.70.270:FF:000001">
    <property type="entry name" value="Diguanylate cyclase domain protein"/>
    <property type="match status" value="1"/>
</dbReference>
<dbReference type="CDD" id="cd01949">
    <property type="entry name" value="GGDEF"/>
    <property type="match status" value="1"/>
</dbReference>
<dbReference type="PROSITE" id="PS50110">
    <property type="entry name" value="RESPONSE_REGULATORY"/>
    <property type="match status" value="1"/>
</dbReference>
<feature type="domain" description="Response regulatory" evidence="4">
    <location>
        <begin position="19"/>
        <end position="136"/>
    </location>
</feature>
<dbReference type="GO" id="GO:0043709">
    <property type="term" value="P:cell adhesion involved in single-species biofilm formation"/>
    <property type="evidence" value="ECO:0007669"/>
    <property type="project" value="TreeGrafter"/>
</dbReference>
<evidence type="ECO:0000256" key="3">
    <source>
        <dbReference type="PROSITE-ProRule" id="PRU00169"/>
    </source>
</evidence>
<dbReference type="SMART" id="SM00267">
    <property type="entry name" value="GGDEF"/>
    <property type="match status" value="1"/>
</dbReference>
<dbReference type="SMART" id="SM00448">
    <property type="entry name" value="REC"/>
    <property type="match status" value="1"/>
</dbReference>
<dbReference type="InterPro" id="IPR000160">
    <property type="entry name" value="GGDEF_dom"/>
</dbReference>
<evidence type="ECO:0000256" key="2">
    <source>
        <dbReference type="ARBA" id="ARBA00034247"/>
    </source>
</evidence>
<feature type="modified residue" description="4-aspartylphosphate" evidence="3">
    <location>
        <position position="69"/>
    </location>
</feature>
<evidence type="ECO:0000313" key="6">
    <source>
        <dbReference type="EMBL" id="AMP09783.1"/>
    </source>
</evidence>
<dbReference type="PATRIC" id="fig|279058.17.peg.2169"/>
<sequence>MYTELNLDTDQPPDDYPVMVLLVDDQAMVGEAVRRALSNQINIDFHYCAHPDEAIEAAQKTRPTVILQDLVMPGIDGLTLVRQYRANPATRNVPIIVLSTREDPAVKSAAFTAGANDYLVKLPDTIELVARIRYHSRSYVNLLQRDEAYRALRQSQQQLLETNLELQRLTNSDGLTGLANRRYFDEYFGAEWKRAEREQSPLSLLMIDIDDFKLYNDTYGHLAGDTALKQVAESIGTFARRPTDLAARIGGEEFVLVLPAMSPEHMVAQAEKLQTAVHALNIAHSGSKNDARVTVSIGGATVVPVRGSSQTKLVEAADQALYRAKRSGKNRVETTV</sequence>
<dbReference type="SUPFAM" id="SSF52172">
    <property type="entry name" value="CheY-like"/>
    <property type="match status" value="1"/>
</dbReference>
<evidence type="ECO:0000259" key="4">
    <source>
        <dbReference type="PROSITE" id="PS50110"/>
    </source>
</evidence>
<dbReference type="Gene3D" id="3.30.70.270">
    <property type="match status" value="1"/>
</dbReference>
<evidence type="ECO:0000256" key="1">
    <source>
        <dbReference type="ARBA" id="ARBA00012528"/>
    </source>
</evidence>
<accession>A0A127QIC1</accession>
<dbReference type="InterPro" id="IPR050469">
    <property type="entry name" value="Diguanylate_Cyclase"/>
</dbReference>
<dbReference type="EC" id="2.7.7.65" evidence="1"/>
<dbReference type="AlphaFoldDB" id="A0A127QIC1"/>
<dbReference type="CDD" id="cd17575">
    <property type="entry name" value="REC_WspR-like"/>
    <property type="match status" value="1"/>
</dbReference>
<gene>
    <name evidence="6" type="ORF">CAter282_2022</name>
</gene>
<dbReference type="InterPro" id="IPR011006">
    <property type="entry name" value="CheY-like_superfamily"/>
</dbReference>
<dbReference type="GO" id="GO:0005886">
    <property type="term" value="C:plasma membrane"/>
    <property type="evidence" value="ECO:0007669"/>
    <property type="project" value="TreeGrafter"/>
</dbReference>
<comment type="catalytic activity">
    <reaction evidence="2">
        <text>2 GTP = 3',3'-c-di-GMP + 2 diphosphate</text>
        <dbReference type="Rhea" id="RHEA:24898"/>
        <dbReference type="ChEBI" id="CHEBI:33019"/>
        <dbReference type="ChEBI" id="CHEBI:37565"/>
        <dbReference type="ChEBI" id="CHEBI:58805"/>
        <dbReference type="EC" id="2.7.7.65"/>
    </reaction>
</comment>
<keyword evidence="7" id="KW-1185">Reference proteome</keyword>
<dbReference type="SUPFAM" id="SSF55073">
    <property type="entry name" value="Nucleotide cyclase"/>
    <property type="match status" value="1"/>
</dbReference>
<protein>
    <recommendedName>
        <fullName evidence="1">diguanylate cyclase</fullName>
        <ecNumber evidence="1">2.7.7.65</ecNumber>
    </recommendedName>
</protein>
<name>A0A127QIC1_9BURK</name>
<dbReference type="Gene3D" id="3.40.50.2300">
    <property type="match status" value="1"/>
</dbReference>
<dbReference type="PANTHER" id="PTHR45138:SF9">
    <property type="entry name" value="DIGUANYLATE CYCLASE DGCM-RELATED"/>
    <property type="match status" value="1"/>
</dbReference>
<dbReference type="Pfam" id="PF00072">
    <property type="entry name" value="Response_reg"/>
    <property type="match status" value="1"/>
</dbReference>
<dbReference type="Proteomes" id="UP000071778">
    <property type="component" value="Chromosome"/>
</dbReference>
<dbReference type="RefSeq" id="WP_061533222.1">
    <property type="nucleotide sequence ID" value="NZ_CP013233.1"/>
</dbReference>
<evidence type="ECO:0000313" key="7">
    <source>
        <dbReference type="Proteomes" id="UP000071778"/>
    </source>
</evidence>
<dbReference type="InterPro" id="IPR001789">
    <property type="entry name" value="Sig_transdc_resp-reg_receiver"/>
</dbReference>
<evidence type="ECO:0000259" key="5">
    <source>
        <dbReference type="PROSITE" id="PS50887"/>
    </source>
</evidence>
<dbReference type="NCBIfam" id="TIGR00254">
    <property type="entry name" value="GGDEF"/>
    <property type="match status" value="1"/>
</dbReference>
<organism evidence="6 7">
    <name type="scientific">Collimonas arenae</name>
    <dbReference type="NCBI Taxonomy" id="279058"/>
    <lineage>
        <taxon>Bacteria</taxon>
        <taxon>Pseudomonadati</taxon>
        <taxon>Pseudomonadota</taxon>
        <taxon>Betaproteobacteria</taxon>
        <taxon>Burkholderiales</taxon>
        <taxon>Oxalobacteraceae</taxon>
        <taxon>Collimonas</taxon>
    </lineage>
</organism>
<dbReference type="InterPro" id="IPR029787">
    <property type="entry name" value="Nucleotide_cyclase"/>
</dbReference>
<keyword evidence="3" id="KW-0597">Phosphoprotein</keyword>
<dbReference type="PANTHER" id="PTHR45138">
    <property type="entry name" value="REGULATORY COMPONENTS OF SENSORY TRANSDUCTION SYSTEM"/>
    <property type="match status" value="1"/>
</dbReference>
<dbReference type="GO" id="GO:0052621">
    <property type="term" value="F:diguanylate cyclase activity"/>
    <property type="evidence" value="ECO:0007669"/>
    <property type="project" value="UniProtKB-EC"/>
</dbReference>
<dbReference type="PROSITE" id="PS50887">
    <property type="entry name" value="GGDEF"/>
    <property type="match status" value="1"/>
</dbReference>
<dbReference type="GO" id="GO:0000160">
    <property type="term" value="P:phosphorelay signal transduction system"/>
    <property type="evidence" value="ECO:0007669"/>
    <property type="project" value="InterPro"/>
</dbReference>
<dbReference type="InterPro" id="IPR043128">
    <property type="entry name" value="Rev_trsase/Diguanyl_cyclase"/>
</dbReference>
<dbReference type="EMBL" id="CP013235">
    <property type="protein sequence ID" value="AMP09783.1"/>
    <property type="molecule type" value="Genomic_DNA"/>
</dbReference>
<dbReference type="Pfam" id="PF00990">
    <property type="entry name" value="GGDEF"/>
    <property type="match status" value="1"/>
</dbReference>
<dbReference type="OrthoDB" id="9813903at2"/>
<reference evidence="6 7" key="1">
    <citation type="submission" date="2015-11" db="EMBL/GenBank/DDBJ databases">
        <title>Exploring the genomic traits of fungus-feeding bacterial genus Collimonas.</title>
        <authorList>
            <person name="Song C."/>
            <person name="Schmidt R."/>
            <person name="de Jager V."/>
            <person name="Krzyzanowska D."/>
            <person name="Jongedijk E."/>
            <person name="Cankar K."/>
            <person name="Beekwilder J."/>
            <person name="van Veen A."/>
            <person name="de Boer W."/>
            <person name="van Veen J.A."/>
            <person name="Garbeva P."/>
        </authorList>
    </citation>
    <scope>NUCLEOTIDE SEQUENCE [LARGE SCALE GENOMIC DNA]</scope>
    <source>
        <strain evidence="6 7">Ter282</strain>
    </source>
</reference>
<proteinExistence type="predicted"/>